<keyword evidence="2" id="KW-1185">Reference proteome</keyword>
<dbReference type="InParanoid" id="A0A066WEV3"/>
<sequence length="171" mass="19016">MACSRKYWKNRKTRWLASSVHRTSTRVDISQVDPAPGLFSSTTVEIFHTNAAMLRKLLDKKEAPRNKWLCHTVLNPISPTTYAVKPFVKLKRSHACWGFLLDARGSDSSQQNGFPVALSSVTLSLAPGRFTGLLLTVRCWRCPFILGLCICNDCSPLPPSAPRPKCAVRAC</sequence>
<comment type="caution">
    <text evidence="1">The sequence shown here is derived from an EMBL/GenBank/DDBJ whole genome shotgun (WGS) entry which is preliminary data.</text>
</comment>
<dbReference type="RefSeq" id="XP_013245062.1">
    <property type="nucleotide sequence ID" value="XM_013389608.1"/>
</dbReference>
<evidence type="ECO:0000313" key="2">
    <source>
        <dbReference type="Proteomes" id="UP000027361"/>
    </source>
</evidence>
<proteinExistence type="predicted"/>
<accession>A0A066WEV3</accession>
<dbReference type="GeneID" id="25266225"/>
<evidence type="ECO:0000313" key="1">
    <source>
        <dbReference type="EMBL" id="KDN52286.1"/>
    </source>
</evidence>
<dbReference type="AlphaFoldDB" id="A0A066WEV3"/>
<dbReference type="Proteomes" id="UP000027361">
    <property type="component" value="Unassembled WGS sequence"/>
</dbReference>
<reference evidence="1 2" key="1">
    <citation type="submission" date="2014-05" db="EMBL/GenBank/DDBJ databases">
        <title>Draft genome sequence of a rare smut relative, Tilletiaria anomala UBC 951.</title>
        <authorList>
            <consortium name="DOE Joint Genome Institute"/>
            <person name="Toome M."/>
            <person name="Kuo A."/>
            <person name="Henrissat B."/>
            <person name="Lipzen A."/>
            <person name="Tritt A."/>
            <person name="Yoshinaga Y."/>
            <person name="Zane M."/>
            <person name="Barry K."/>
            <person name="Grigoriev I.V."/>
            <person name="Spatafora J.W."/>
            <person name="Aimea M.C."/>
        </authorList>
    </citation>
    <scope>NUCLEOTIDE SEQUENCE [LARGE SCALE GENOMIC DNA]</scope>
    <source>
        <strain evidence="1 2">UBC 951</strain>
    </source>
</reference>
<organism evidence="1 2">
    <name type="scientific">Tilletiaria anomala (strain ATCC 24038 / CBS 436.72 / UBC 951)</name>
    <dbReference type="NCBI Taxonomy" id="1037660"/>
    <lineage>
        <taxon>Eukaryota</taxon>
        <taxon>Fungi</taxon>
        <taxon>Dikarya</taxon>
        <taxon>Basidiomycota</taxon>
        <taxon>Ustilaginomycotina</taxon>
        <taxon>Exobasidiomycetes</taxon>
        <taxon>Georgefischeriales</taxon>
        <taxon>Tilletiariaceae</taxon>
        <taxon>Tilletiaria</taxon>
    </lineage>
</organism>
<protein>
    <submittedName>
        <fullName evidence="1">Uncharacterized protein</fullName>
    </submittedName>
</protein>
<dbReference type="EMBL" id="JMSN01000012">
    <property type="protein sequence ID" value="KDN52286.1"/>
    <property type="molecule type" value="Genomic_DNA"/>
</dbReference>
<dbReference type="HOGENOM" id="CLU_1563968_0_0_1"/>
<name>A0A066WEV3_TILAU</name>
<gene>
    <name evidence="1" type="ORF">K437DRAFT_27094</name>
</gene>